<dbReference type="Gene3D" id="1.10.287.3980">
    <property type="match status" value="1"/>
</dbReference>
<dbReference type="InterPro" id="IPR000271">
    <property type="entry name" value="Ribosomal_bL34"/>
</dbReference>
<protein>
    <submittedName>
        <fullName evidence="4">Ribosomal protein L34</fullName>
    </submittedName>
</protein>
<accession>A0A9Y1MWM4</accession>
<gene>
    <name evidence="4" type="primary">rpl34</name>
    <name evidence="4" type="ORF">SCTW_065</name>
</gene>
<dbReference type="InterPro" id="IPR020939">
    <property type="entry name" value="Ribosomal_bL34_CS"/>
</dbReference>
<evidence type="ECO:0000256" key="2">
    <source>
        <dbReference type="ARBA" id="ARBA00022980"/>
    </source>
</evidence>
<reference evidence="4" key="1">
    <citation type="journal article" date="2023" name="J. Phycol.">
        <title>Revised classification of the Cyanidiophyceae based on plastid genome data with descriptions of the Cavernulicolales ord. nov. and Galdieriales ord. nov. (Rhodophyta).</title>
        <authorList>
            <person name="Park S.I."/>
            <person name="Cho C.H."/>
            <person name="Ciniglia C."/>
            <person name="Huang T.Y."/>
            <person name="Liu S.L."/>
            <person name="Bustamante D.E."/>
            <person name="Calderon M.S."/>
            <person name="Mansilla A."/>
            <person name="McDermott T."/>
            <person name="Andersen R.A."/>
            <person name="Yoon H.S."/>
        </authorList>
    </citation>
    <scope>NUCLEOTIDE SEQUENCE</scope>
</reference>
<dbReference type="Pfam" id="PF00468">
    <property type="entry name" value="Ribosomal_L34"/>
    <property type="match status" value="1"/>
</dbReference>
<dbReference type="GO" id="GO:1990904">
    <property type="term" value="C:ribonucleoprotein complex"/>
    <property type="evidence" value="ECO:0007669"/>
    <property type="project" value="UniProtKB-KW"/>
</dbReference>
<evidence type="ECO:0000256" key="3">
    <source>
        <dbReference type="ARBA" id="ARBA00023274"/>
    </source>
</evidence>
<dbReference type="GO" id="GO:0005840">
    <property type="term" value="C:ribosome"/>
    <property type="evidence" value="ECO:0007669"/>
    <property type="project" value="UniProtKB-KW"/>
</dbReference>
<keyword evidence="3" id="KW-0687">Ribonucleoprotein</keyword>
<evidence type="ECO:0000256" key="1">
    <source>
        <dbReference type="ARBA" id="ARBA00010111"/>
    </source>
</evidence>
<comment type="similarity">
    <text evidence="1">Belongs to the bacterial ribosomal protein bL34 family.</text>
</comment>
<dbReference type="EMBL" id="OP616811">
    <property type="protein sequence ID" value="WDA98847.1"/>
    <property type="molecule type" value="Genomic_DNA"/>
</dbReference>
<dbReference type="AlphaFoldDB" id="A0A9Y1MWM4"/>
<proteinExistence type="inferred from homology"/>
<dbReference type="GO" id="GO:0003735">
    <property type="term" value="F:structural constituent of ribosome"/>
    <property type="evidence" value="ECO:0007669"/>
    <property type="project" value="InterPro"/>
</dbReference>
<evidence type="ECO:0000313" key="4">
    <source>
        <dbReference type="EMBL" id="WDA98847.1"/>
    </source>
</evidence>
<dbReference type="GO" id="GO:0006412">
    <property type="term" value="P:translation"/>
    <property type="evidence" value="ECO:0007669"/>
    <property type="project" value="InterPro"/>
</dbReference>
<dbReference type="PROSITE" id="PS00784">
    <property type="entry name" value="RIBOSOMAL_L34"/>
    <property type="match status" value="1"/>
</dbReference>
<sequence length="46" mass="5566">MTKRTLEGARRKKIKTSGFRSRMKSYSGYKVIKSRKRKNRYKLVKN</sequence>
<dbReference type="HAMAP" id="MF_00391">
    <property type="entry name" value="Ribosomal_bL34"/>
    <property type="match status" value="1"/>
</dbReference>
<keyword evidence="2 4" id="KW-0689">Ribosomal protein</keyword>
<organism evidence="4">
    <name type="scientific">Sciadococcus taiwanensis</name>
    <dbReference type="NCBI Taxonomy" id="3028030"/>
    <lineage>
        <taxon>Eukaryota</taxon>
        <taxon>Rhodophyta</taxon>
        <taxon>Bangiophyceae</taxon>
        <taxon>Cavernulicolales</taxon>
        <taxon>Cavernulicolaceae</taxon>
        <taxon>Sciadococcus</taxon>
    </lineage>
</organism>
<keyword evidence="4" id="KW-0934">Plastid</keyword>
<dbReference type="NCBIfam" id="TIGR01030">
    <property type="entry name" value="rpmH_bact"/>
    <property type="match status" value="1"/>
</dbReference>
<geneLocation type="plastid" evidence="4"/>
<name>A0A9Y1MWM4_9RHOD</name>